<evidence type="ECO:0000313" key="2">
    <source>
        <dbReference type="Proteomes" id="UP000187209"/>
    </source>
</evidence>
<keyword evidence="2" id="KW-1185">Reference proteome</keyword>
<dbReference type="EMBL" id="MPUH01001600">
    <property type="protein sequence ID" value="OMJ66927.1"/>
    <property type="molecule type" value="Genomic_DNA"/>
</dbReference>
<comment type="caution">
    <text evidence="1">The sequence shown here is derived from an EMBL/GenBank/DDBJ whole genome shotgun (WGS) entry which is preliminary data.</text>
</comment>
<dbReference type="Proteomes" id="UP000187209">
    <property type="component" value="Unassembled WGS sequence"/>
</dbReference>
<sequence length="172" mass="19960">MNSLKLSRSLSESCLLRRKSLYKTEEPRIDPFRFFTTNYTKTPALKPTCHKTHIPEKNIQTVASTNIKPVSKLKIEITKTTSSIFNFKQPRKIITTFNPSFSAKTYEKNSRSTKADQFKPIFRGRIVKKIEAEPITKIPSLNKKILKRVNSLVFKKKRQYRSALDFSFADPD</sequence>
<organism evidence="1 2">
    <name type="scientific">Stentor coeruleus</name>
    <dbReference type="NCBI Taxonomy" id="5963"/>
    <lineage>
        <taxon>Eukaryota</taxon>
        <taxon>Sar</taxon>
        <taxon>Alveolata</taxon>
        <taxon>Ciliophora</taxon>
        <taxon>Postciliodesmatophora</taxon>
        <taxon>Heterotrichea</taxon>
        <taxon>Heterotrichida</taxon>
        <taxon>Stentoridae</taxon>
        <taxon>Stentor</taxon>
    </lineage>
</organism>
<evidence type="ECO:0000313" key="1">
    <source>
        <dbReference type="EMBL" id="OMJ66927.1"/>
    </source>
</evidence>
<protein>
    <submittedName>
        <fullName evidence="1">Uncharacterized protein</fullName>
    </submittedName>
</protein>
<proteinExistence type="predicted"/>
<dbReference type="AlphaFoldDB" id="A0A1R2AQX8"/>
<accession>A0A1R2AQX8</accession>
<reference evidence="1 2" key="1">
    <citation type="submission" date="2016-11" db="EMBL/GenBank/DDBJ databases">
        <title>The macronuclear genome of Stentor coeruleus: a giant cell with tiny introns.</title>
        <authorList>
            <person name="Slabodnick M."/>
            <person name="Ruby J.G."/>
            <person name="Reiff S.B."/>
            <person name="Swart E.C."/>
            <person name="Gosai S."/>
            <person name="Prabakaran S."/>
            <person name="Witkowska E."/>
            <person name="Larue G.E."/>
            <person name="Fisher S."/>
            <person name="Freeman R.M."/>
            <person name="Gunawardena J."/>
            <person name="Chu W."/>
            <person name="Stover N.A."/>
            <person name="Gregory B.D."/>
            <person name="Nowacki M."/>
            <person name="Derisi J."/>
            <person name="Roy S.W."/>
            <person name="Marshall W.F."/>
            <person name="Sood P."/>
        </authorList>
    </citation>
    <scope>NUCLEOTIDE SEQUENCE [LARGE SCALE GENOMIC DNA]</scope>
    <source>
        <strain evidence="1">WM001</strain>
    </source>
</reference>
<name>A0A1R2AQX8_9CILI</name>
<gene>
    <name evidence="1" type="ORF">SteCoe_36058</name>
</gene>